<reference evidence="1 2" key="1">
    <citation type="submission" date="2024-07" db="EMBL/GenBank/DDBJ databases">
        <title>The genome sequence of type strain Sediminicola arcticus GDMCC 1.2805.</title>
        <authorList>
            <person name="Liu Y."/>
        </authorList>
    </citation>
    <scope>NUCLEOTIDE SEQUENCE [LARGE SCALE GENOMIC DNA]</scope>
    <source>
        <strain evidence="1 2">GDMCC 1.2805</strain>
    </source>
</reference>
<sequence length="279" mass="32241">MKINLWYLFINIYYPLKPMNLINAIKPMLFIILSLGILSSCNTSPNTISSRSLNKADGIYKYKEKPFSGRVLDTTKSGRVELTFKCINGKIDGEYLEYYYGNGNLKEKNTYEKGKKTGPYKKFTENGEVLISGNFLGYKKNDEWLEYYSNGNQKQVGHYIDGMQTGEWKYFYDNGKLRAEGNYKNGDGSNFGTIGIPINGRFGIWKFYFEDSGKIESEREFKNGLLDGKFTQYYSNGQVKFKGTFKDHKENGIIEVYDEYGILNYNAMFENGVLIERKH</sequence>
<dbReference type="Pfam" id="PF07661">
    <property type="entry name" value="MORN_2"/>
    <property type="match status" value="3"/>
</dbReference>
<dbReference type="EMBL" id="JBEXAE010000002">
    <property type="protein sequence ID" value="MET6990055.1"/>
    <property type="molecule type" value="Genomic_DNA"/>
</dbReference>
<name>A0ABV2SSC5_9FLAO</name>
<accession>A0ABV2SSC5</accession>
<keyword evidence="2" id="KW-1185">Reference proteome</keyword>
<organism evidence="1 2">
    <name type="scientific">Sediminicola arcticus</name>
    <dbReference type="NCBI Taxonomy" id="1574308"/>
    <lineage>
        <taxon>Bacteria</taxon>
        <taxon>Pseudomonadati</taxon>
        <taxon>Bacteroidota</taxon>
        <taxon>Flavobacteriia</taxon>
        <taxon>Flavobacteriales</taxon>
        <taxon>Flavobacteriaceae</taxon>
        <taxon>Sediminicola</taxon>
    </lineage>
</organism>
<evidence type="ECO:0000313" key="2">
    <source>
        <dbReference type="Proteomes" id="UP001549799"/>
    </source>
</evidence>
<comment type="caution">
    <text evidence="1">The sequence shown here is derived from an EMBL/GenBank/DDBJ whole genome shotgun (WGS) entry which is preliminary data.</text>
</comment>
<dbReference type="Gene3D" id="3.90.930.1">
    <property type="match status" value="1"/>
</dbReference>
<dbReference type="PANTHER" id="PTHR33706">
    <property type="entry name" value="MORN VARIANT REPEAT PROTEIN"/>
    <property type="match status" value="1"/>
</dbReference>
<dbReference type="RefSeq" id="WP_354614446.1">
    <property type="nucleotide sequence ID" value="NZ_JBEXAE010000002.1"/>
</dbReference>
<protein>
    <submittedName>
        <fullName evidence="1">Toxin-antitoxin system YwqK family antitoxin</fullName>
    </submittedName>
</protein>
<dbReference type="Proteomes" id="UP001549799">
    <property type="component" value="Unassembled WGS sequence"/>
</dbReference>
<evidence type="ECO:0000313" key="1">
    <source>
        <dbReference type="EMBL" id="MET6990055.1"/>
    </source>
</evidence>
<gene>
    <name evidence="1" type="ORF">ABXZ36_05290</name>
</gene>
<dbReference type="PANTHER" id="PTHR33706:SF1">
    <property type="entry name" value="TPR REPEAT PROTEIN"/>
    <property type="match status" value="1"/>
</dbReference>
<proteinExistence type="predicted"/>
<dbReference type="Gene3D" id="2.20.110.10">
    <property type="entry name" value="Histone H3 K4-specific methyltransferase SET7/9 N-terminal domain"/>
    <property type="match status" value="1"/>
</dbReference>
<dbReference type="InterPro" id="IPR011652">
    <property type="entry name" value="MORN_2"/>
</dbReference>
<dbReference type="SUPFAM" id="SSF82185">
    <property type="entry name" value="Histone H3 K4-specific methyltransferase SET7/9 N-terminal domain"/>
    <property type="match status" value="2"/>
</dbReference>